<evidence type="ECO:0000313" key="3">
    <source>
        <dbReference type="Proteomes" id="UP000254711"/>
    </source>
</evidence>
<keyword evidence="1" id="KW-0472">Membrane</keyword>
<dbReference type="EMBL" id="QQSY01000010">
    <property type="protein sequence ID" value="RDI96858.1"/>
    <property type="molecule type" value="Genomic_DNA"/>
</dbReference>
<reference evidence="2 3" key="1">
    <citation type="submission" date="2018-07" db="EMBL/GenBank/DDBJ databases">
        <title>Dyella solisilvae sp. nov., isolated from the pine and broad-leaved mixed forest soil.</title>
        <authorList>
            <person name="Gao Z."/>
            <person name="Qiu L."/>
        </authorList>
    </citation>
    <scope>NUCLEOTIDE SEQUENCE [LARGE SCALE GENOMIC DNA]</scope>
    <source>
        <strain evidence="2 3">DHG54</strain>
    </source>
</reference>
<dbReference type="AlphaFoldDB" id="A0A370K2N1"/>
<feature type="transmembrane region" description="Helical" evidence="1">
    <location>
        <begin position="6"/>
        <end position="24"/>
    </location>
</feature>
<accession>A0A370K2N1</accession>
<proteinExistence type="predicted"/>
<evidence type="ECO:0000313" key="2">
    <source>
        <dbReference type="EMBL" id="RDI96858.1"/>
    </source>
</evidence>
<protein>
    <submittedName>
        <fullName evidence="2">Uncharacterized protein</fullName>
    </submittedName>
</protein>
<feature type="transmembrane region" description="Helical" evidence="1">
    <location>
        <begin position="153"/>
        <end position="175"/>
    </location>
</feature>
<keyword evidence="1" id="KW-0812">Transmembrane</keyword>
<sequence length="209" mass="23698">MDFDLLIKGAGIVIAAVGAAKLLYDVFIGKRGRMREEYSFAKQFLDEVATNKQLHPYLREKGYQAIAGDSQLGADEIEYLLSLKSPQRALRDFVLGHPYVELLSTAGDLKIGFKRKYTTVWSRAWRKYFFGAVYFVLFGLAFFPLLFAQVRGIAPMKVFGSLLVSFGVLGPYAYFSLMASTRVYRAEQLVKNQDKHVQRIVLSGWKRTA</sequence>
<comment type="caution">
    <text evidence="2">The sequence shown here is derived from an EMBL/GenBank/DDBJ whole genome shotgun (WGS) entry which is preliminary data.</text>
</comment>
<dbReference type="RefSeq" id="WP_114826943.1">
    <property type="nucleotide sequence ID" value="NZ_QQSY01000010.1"/>
</dbReference>
<evidence type="ECO:0000256" key="1">
    <source>
        <dbReference type="SAM" id="Phobius"/>
    </source>
</evidence>
<organism evidence="2 3">
    <name type="scientific">Dyella solisilvae</name>
    <dbReference type="NCBI Taxonomy" id="1920168"/>
    <lineage>
        <taxon>Bacteria</taxon>
        <taxon>Pseudomonadati</taxon>
        <taxon>Pseudomonadota</taxon>
        <taxon>Gammaproteobacteria</taxon>
        <taxon>Lysobacterales</taxon>
        <taxon>Rhodanobacteraceae</taxon>
        <taxon>Dyella</taxon>
    </lineage>
</organism>
<dbReference type="Proteomes" id="UP000254711">
    <property type="component" value="Unassembled WGS sequence"/>
</dbReference>
<keyword evidence="1" id="KW-1133">Transmembrane helix</keyword>
<keyword evidence="3" id="KW-1185">Reference proteome</keyword>
<feature type="transmembrane region" description="Helical" evidence="1">
    <location>
        <begin position="128"/>
        <end position="147"/>
    </location>
</feature>
<dbReference type="OrthoDB" id="9154601at2"/>
<name>A0A370K2N1_9GAMM</name>
<gene>
    <name evidence="2" type="ORF">DVT68_19815</name>
</gene>